<dbReference type="OrthoDB" id="1259151at2759"/>
<accession>A0A8H6SG38</accession>
<reference evidence="2" key="1">
    <citation type="submission" date="2020-05" db="EMBL/GenBank/DDBJ databases">
        <title>Mycena genomes resolve the evolution of fungal bioluminescence.</title>
        <authorList>
            <person name="Tsai I.J."/>
        </authorList>
    </citation>
    <scope>NUCLEOTIDE SEQUENCE</scope>
    <source>
        <strain evidence="2">171206Taipei</strain>
    </source>
</reference>
<evidence type="ECO:0000259" key="1">
    <source>
        <dbReference type="PROSITE" id="PS50181"/>
    </source>
</evidence>
<dbReference type="InterPro" id="IPR001810">
    <property type="entry name" value="F-box_dom"/>
</dbReference>
<evidence type="ECO:0000313" key="3">
    <source>
        <dbReference type="Proteomes" id="UP000636479"/>
    </source>
</evidence>
<dbReference type="Pfam" id="PF00646">
    <property type="entry name" value="F-box"/>
    <property type="match status" value="1"/>
</dbReference>
<dbReference type="PROSITE" id="PS50181">
    <property type="entry name" value="FBOX"/>
    <property type="match status" value="1"/>
</dbReference>
<proteinExistence type="predicted"/>
<keyword evidence="3" id="KW-1185">Reference proteome</keyword>
<dbReference type="CDD" id="cd09917">
    <property type="entry name" value="F-box_SF"/>
    <property type="match status" value="1"/>
</dbReference>
<protein>
    <submittedName>
        <fullName evidence="2">F-box domain-containing protein</fullName>
    </submittedName>
</protein>
<dbReference type="Gene3D" id="2.130.10.10">
    <property type="entry name" value="YVTN repeat-like/Quinoprotein amine dehydrogenase"/>
    <property type="match status" value="1"/>
</dbReference>
<organism evidence="2 3">
    <name type="scientific">Mycena indigotica</name>
    <dbReference type="NCBI Taxonomy" id="2126181"/>
    <lineage>
        <taxon>Eukaryota</taxon>
        <taxon>Fungi</taxon>
        <taxon>Dikarya</taxon>
        <taxon>Basidiomycota</taxon>
        <taxon>Agaricomycotina</taxon>
        <taxon>Agaricomycetes</taxon>
        <taxon>Agaricomycetidae</taxon>
        <taxon>Agaricales</taxon>
        <taxon>Marasmiineae</taxon>
        <taxon>Mycenaceae</taxon>
        <taxon>Mycena</taxon>
    </lineage>
</organism>
<dbReference type="RefSeq" id="XP_037218306.1">
    <property type="nucleotide sequence ID" value="XM_037365064.1"/>
</dbReference>
<name>A0A8H6SG38_9AGAR</name>
<dbReference type="SUPFAM" id="SSF81383">
    <property type="entry name" value="F-box domain"/>
    <property type="match status" value="1"/>
</dbReference>
<dbReference type="EMBL" id="JACAZF010000007">
    <property type="protein sequence ID" value="KAF7298918.1"/>
    <property type="molecule type" value="Genomic_DNA"/>
</dbReference>
<dbReference type="InterPro" id="IPR015943">
    <property type="entry name" value="WD40/YVTN_repeat-like_dom_sf"/>
</dbReference>
<evidence type="ECO:0000313" key="2">
    <source>
        <dbReference type="EMBL" id="KAF7298918.1"/>
    </source>
</evidence>
<dbReference type="GeneID" id="59347580"/>
<dbReference type="AlphaFoldDB" id="A0A8H6SG38"/>
<dbReference type="InterPro" id="IPR036047">
    <property type="entry name" value="F-box-like_dom_sf"/>
</dbReference>
<comment type="caution">
    <text evidence="2">The sequence shown here is derived from an EMBL/GenBank/DDBJ whole genome shotgun (WGS) entry which is preliminary data.</text>
</comment>
<sequence length="456" mass="49571">MILNLPNDVLILLLRQLSVPDLNAVCQTCQFLHALVEEYGWSGYLRLNPRPSKSLVKHRQMWSAKAAAIHDFLSDNSWSRAQFVARPLSDSWPAKQQPAIALDSERLVVATHNTLYTYSFPQGTSPSISLEGSCNLRNPEDNNNYVTALDMLPNGSICVAFYDGTCEYIRILANSTNSTLNIERSPLPSHFRDNKDFVESLSTSSSRILSLSSKGRVVLTDTTALSTSLELNARSWTCHMCLESSSPFAAFGMSSSKPLVVHSISDTELSPQPTAILSLSGSKAPISTLNAVYAITRGPPCSWGGSPQITVAGWYNGIVSVHDLRSSSRDNSSGPPHLKPVLTLSNSWSDDPIYSVACGGGGGNHVAAGAARHSLVSLWDVRNPNGGFNVHAPLNDRSPVYALLMESSRLYGATESRPFVLDFGPGVTEASYPRLSTQPLRNHSSIGFYVTSYPHR</sequence>
<dbReference type="InterPro" id="IPR036322">
    <property type="entry name" value="WD40_repeat_dom_sf"/>
</dbReference>
<dbReference type="SUPFAM" id="SSF50978">
    <property type="entry name" value="WD40 repeat-like"/>
    <property type="match status" value="1"/>
</dbReference>
<gene>
    <name evidence="2" type="ORF">MIND_00839800</name>
</gene>
<dbReference type="Proteomes" id="UP000636479">
    <property type="component" value="Unassembled WGS sequence"/>
</dbReference>
<feature type="domain" description="F-box" evidence="1">
    <location>
        <begin position="1"/>
        <end position="47"/>
    </location>
</feature>